<evidence type="ECO:0008006" key="4">
    <source>
        <dbReference type="Google" id="ProtNLM"/>
    </source>
</evidence>
<evidence type="ECO:0000313" key="3">
    <source>
        <dbReference type="Proteomes" id="UP000316584"/>
    </source>
</evidence>
<organism evidence="2 3">
    <name type="scientific">Luteimonas granuli</name>
    <dbReference type="NCBI Taxonomy" id="1176533"/>
    <lineage>
        <taxon>Bacteria</taxon>
        <taxon>Pseudomonadati</taxon>
        <taxon>Pseudomonadota</taxon>
        <taxon>Gammaproteobacteria</taxon>
        <taxon>Lysobacterales</taxon>
        <taxon>Lysobacteraceae</taxon>
        <taxon>Luteimonas</taxon>
    </lineage>
</organism>
<keyword evidence="3" id="KW-1185">Reference proteome</keyword>
<feature type="chain" id="PRO_5021818469" description="TIGR02001 family outer membrane protein" evidence="1">
    <location>
        <begin position="24"/>
        <end position="246"/>
    </location>
</feature>
<proteinExistence type="predicted"/>
<protein>
    <recommendedName>
        <fullName evidence="4">TIGR02001 family outer membrane protein</fullName>
    </recommendedName>
</protein>
<keyword evidence="1" id="KW-0732">Signal</keyword>
<dbReference type="KEGG" id="lug:FPZ22_01190"/>
<gene>
    <name evidence="2" type="ORF">FPZ22_01190</name>
</gene>
<name>A0A518N1A7_9GAMM</name>
<dbReference type="EMBL" id="CP042218">
    <property type="protein sequence ID" value="QDW65679.1"/>
    <property type="molecule type" value="Genomic_DNA"/>
</dbReference>
<evidence type="ECO:0000313" key="2">
    <source>
        <dbReference type="EMBL" id="QDW65679.1"/>
    </source>
</evidence>
<dbReference type="RefSeq" id="WP_144889512.1">
    <property type="nucleotide sequence ID" value="NZ_CP042218.1"/>
</dbReference>
<evidence type="ECO:0000256" key="1">
    <source>
        <dbReference type="SAM" id="SignalP"/>
    </source>
</evidence>
<dbReference type="NCBIfam" id="TIGR02001">
    <property type="entry name" value="gcw_chp"/>
    <property type="match status" value="1"/>
</dbReference>
<accession>A0A518N1A7</accession>
<dbReference type="Proteomes" id="UP000316584">
    <property type="component" value="Chromosome"/>
</dbReference>
<dbReference type="AlphaFoldDB" id="A0A518N1A7"/>
<dbReference type="Pfam" id="PF09694">
    <property type="entry name" value="Gcw_chp"/>
    <property type="match status" value="1"/>
</dbReference>
<feature type="signal peptide" evidence="1">
    <location>
        <begin position="1"/>
        <end position="23"/>
    </location>
</feature>
<dbReference type="OrthoDB" id="9793561at2"/>
<dbReference type="InterPro" id="IPR010239">
    <property type="entry name" value="CHP02001"/>
</dbReference>
<sequence length="246" mass="26518">MPKLHLCTAVAAILAITTLPAHARDGDDDAAWSVGGEVVAASDYVWRGVSQTMEDPALQLEAYVEHSSGFYVGGFASNVDFGDPDDGIDYELETYVGWAGALGERTELDIFVSRIAYPGHNGADYDIDYTEVQAKLSFVETWHVGAAYSPDIFNLGGRGLYYYAGADLPLGESGFTLGLQAGHYDLDAAIGDSYSDWQVSLDRDFGPINGKLQYTDTLGYSELVAESVGDARLADGRLALLLTWAF</sequence>
<reference evidence="2 3" key="1">
    <citation type="submission" date="2019-07" db="EMBL/GenBank/DDBJ databases">
        <title>Full genome sequence of Luteimonas sp. Gr-4.</title>
        <authorList>
            <person name="Im W.-T."/>
        </authorList>
    </citation>
    <scope>NUCLEOTIDE SEQUENCE [LARGE SCALE GENOMIC DNA]</scope>
    <source>
        <strain evidence="2 3">Gr-4</strain>
    </source>
</reference>